<organism evidence="1 2">
    <name type="scientific">Cryptosporidium andersoni</name>
    <dbReference type="NCBI Taxonomy" id="117008"/>
    <lineage>
        <taxon>Eukaryota</taxon>
        <taxon>Sar</taxon>
        <taxon>Alveolata</taxon>
        <taxon>Apicomplexa</taxon>
        <taxon>Conoidasida</taxon>
        <taxon>Coccidia</taxon>
        <taxon>Eucoccidiorida</taxon>
        <taxon>Eimeriorina</taxon>
        <taxon>Cryptosporidiidae</taxon>
        <taxon>Cryptosporidium</taxon>
    </lineage>
</organism>
<dbReference type="InterPro" id="IPR036249">
    <property type="entry name" value="Thioredoxin-like_sf"/>
</dbReference>
<accession>A0A1J4MVQ4</accession>
<dbReference type="EMBL" id="LRBS01000048">
    <property type="protein sequence ID" value="OII76965.1"/>
    <property type="molecule type" value="Genomic_DNA"/>
</dbReference>
<name>A0A1J4MVQ4_9CRYT</name>
<comment type="caution">
    <text evidence="1">The sequence shown here is derived from an EMBL/GenBank/DDBJ whole genome shotgun (WGS) entry which is preliminary data.</text>
</comment>
<dbReference type="Gene3D" id="3.40.30.10">
    <property type="entry name" value="Glutaredoxin"/>
    <property type="match status" value="1"/>
</dbReference>
<sequence>MQLYKIGALCKNPNLGLGFLKYNLKRSLTGFNYILDIKEMYKETIDKSKKFYFENKEEIDKNFIYIFQNNPLVLFMEGTPDYPMSELSSNTLKIFTVSQVNQFLAIDVLQHPGIMGFALSCNPKYDRFPILYKFGKYYANHDKILELFEDGKLLESLFCEKVRANIKNTNTKNKIFKSKLKSEIPTYLF</sequence>
<dbReference type="GeneID" id="92366492"/>
<proteinExistence type="predicted"/>
<keyword evidence="2" id="KW-1185">Reference proteome</keyword>
<dbReference type="Proteomes" id="UP000186804">
    <property type="component" value="Unassembled WGS sequence"/>
</dbReference>
<dbReference type="OrthoDB" id="415696at2759"/>
<dbReference type="AlphaFoldDB" id="A0A1J4MVQ4"/>
<reference evidence="1 2" key="1">
    <citation type="submission" date="2016-10" db="EMBL/GenBank/DDBJ databases">
        <title>Reductive evolution of mitochondrial metabolism and differential evolution of invasion-related proteins in Cryptosporidium.</title>
        <authorList>
            <person name="Liu S."/>
            <person name="Roellig D.M."/>
            <person name="Guo Y."/>
            <person name="Li N."/>
            <person name="Frace M.A."/>
            <person name="Tang K."/>
            <person name="Zhang L."/>
            <person name="Feng Y."/>
            <person name="Xiao L."/>
        </authorList>
    </citation>
    <scope>NUCLEOTIDE SEQUENCE [LARGE SCALE GENOMIC DNA]</scope>
    <source>
        <strain evidence="1">30847</strain>
    </source>
</reference>
<gene>
    <name evidence="1" type="ORF">cand_023080</name>
</gene>
<dbReference type="SUPFAM" id="SSF52833">
    <property type="entry name" value="Thioredoxin-like"/>
    <property type="match status" value="1"/>
</dbReference>
<dbReference type="VEuPathDB" id="CryptoDB:cand_023080"/>
<evidence type="ECO:0000313" key="1">
    <source>
        <dbReference type="EMBL" id="OII76965.1"/>
    </source>
</evidence>
<evidence type="ECO:0000313" key="2">
    <source>
        <dbReference type="Proteomes" id="UP000186804"/>
    </source>
</evidence>
<protein>
    <submittedName>
        <fullName evidence="1">Uncharacterized protein</fullName>
    </submittedName>
</protein>
<dbReference type="RefSeq" id="XP_067068811.1">
    <property type="nucleotide sequence ID" value="XM_067212538.1"/>
</dbReference>